<dbReference type="Pfam" id="PF09357">
    <property type="entry name" value="RteC"/>
    <property type="match status" value="1"/>
</dbReference>
<evidence type="ECO:0000313" key="1">
    <source>
        <dbReference type="EMBL" id="EGV43641.1"/>
    </source>
</evidence>
<dbReference type="STRING" id="1046627.BZARG_2762"/>
<dbReference type="EMBL" id="AFXZ01000020">
    <property type="protein sequence ID" value="EGV43641.1"/>
    <property type="molecule type" value="Genomic_DNA"/>
</dbReference>
<accession>G2ED38</accession>
<comment type="caution">
    <text evidence="1">The sequence shown here is derived from an EMBL/GenBank/DDBJ whole genome shotgun (WGS) entry which is preliminary data.</text>
</comment>
<dbReference type="InterPro" id="IPR018534">
    <property type="entry name" value="Tet_reg_excision_RteC"/>
</dbReference>
<dbReference type="AlphaFoldDB" id="G2ED38"/>
<organism evidence="1 2">
    <name type="scientific">Bizionia argentinensis JUB59</name>
    <dbReference type="NCBI Taxonomy" id="1046627"/>
    <lineage>
        <taxon>Bacteria</taxon>
        <taxon>Pseudomonadati</taxon>
        <taxon>Bacteroidota</taxon>
        <taxon>Flavobacteriia</taxon>
        <taxon>Flavobacteriales</taxon>
        <taxon>Flavobacteriaceae</taxon>
        <taxon>Bizionia</taxon>
    </lineage>
</organism>
<dbReference type="eggNOG" id="ENOG502ZAA7">
    <property type="taxonomic scope" value="Bacteria"/>
</dbReference>
<keyword evidence="2" id="KW-1185">Reference proteome</keyword>
<dbReference type="RefSeq" id="WP_008636795.1">
    <property type="nucleotide sequence ID" value="NZ_AFXZ01000020.1"/>
</dbReference>
<name>G2ED38_9FLAO</name>
<dbReference type="OrthoDB" id="790983at2"/>
<gene>
    <name evidence="1" type="ORF">BZARG_2762</name>
</gene>
<sequence length="283" mass="33494">MESINKITKNYHEEIQQIDDLNISDLNYLKAGVNISKRTLLELCDLIHINTYFICPEDEIIFFKHIKPSILGRLKYFVELHNFQLEWPKVDIRKQKKHLRQALNDLENQKKKNLHFWSYVRHKQTQLDNIYFLRSNTQLELHFDLSDFFLNPNFSTNNDNLMSQVVAFDLLTNHYKKLLAKIKRDELNLDKEQTKESISTNLFWSGSKTDLIELIYALHTSGAIGNGHIEISKITQTFEKIFNIKLGSPYKIYAEIKARTNKQTKFMDKLKRSLLKKIKLEDS</sequence>
<evidence type="ECO:0000313" key="2">
    <source>
        <dbReference type="Proteomes" id="UP000003730"/>
    </source>
</evidence>
<dbReference type="Proteomes" id="UP000003730">
    <property type="component" value="Unassembled WGS sequence"/>
</dbReference>
<dbReference type="PATRIC" id="fig|1046627.3.peg.1440"/>
<reference evidence="1 2" key="1">
    <citation type="journal article" date="2008" name="Int. J. Syst. Evol. Microbiol.">
        <title>Bizionia argentinensis sp. nov., isolated from surface marine water in Antarctica.</title>
        <authorList>
            <person name="Bercovich A."/>
            <person name="Vazquez S.C."/>
            <person name="Yankilevich P."/>
            <person name="Coria S.H."/>
            <person name="Foti M."/>
            <person name="Hernandez E."/>
            <person name="Vidal A."/>
            <person name="Ruberto L."/>
            <person name="Melo C."/>
            <person name="Marenssi S."/>
            <person name="Criscuolo M."/>
            <person name="Memoli M."/>
            <person name="Arguelles M."/>
            <person name="Mac Cormack W.P."/>
        </authorList>
    </citation>
    <scope>NUCLEOTIDE SEQUENCE [LARGE SCALE GENOMIC DNA]</scope>
    <source>
        <strain evidence="1 2">JUB59</strain>
    </source>
</reference>
<evidence type="ECO:0008006" key="3">
    <source>
        <dbReference type="Google" id="ProtNLM"/>
    </source>
</evidence>
<protein>
    <recommendedName>
        <fullName evidence="3">Tetracycline regulation of excision, RteC</fullName>
    </recommendedName>
</protein>
<proteinExistence type="predicted"/>